<feature type="compositionally biased region" description="Polar residues" evidence="1">
    <location>
        <begin position="68"/>
        <end position="78"/>
    </location>
</feature>
<sequence>MKKLLAIILILLLTVGPMLGPMAVYADEAVPSAETEETVEPESSPEPESSTTVENEAEVTNEVESTANTGENTIEQTDPSPSPSPSAEPSTEATPSAITTGDSVAVTEVENQVNSTEVNSQVIQLTINIFSAGDVDLSDPAIIQQIAEQAVADNSGETEINVVAFSVDNLAYVSNEIVSTANTGDNTIEATGSAEINTGDAYSVVSLLNQLNTTIVDSTLYLVTINVFGELDGNIILPELTGANSSSGCCDGDTQINNQAVVENQVASNANSGGNAVAAQEEAEITTGEATSVVNVVNIVNQTWINVLFHYLVVNTFGSWTGSFLGWDDFLAQAAGDLTLTSSSQNQGDADCDGCIGDVDVTNQAYLSNQISSSANTGGNQASGNSGQINSGNAYSVVSLFNLVNTTILRSTGFFGFINIFGNLTGNIGGASLFIEEEAIEATPEEDAAEGEGPAPRETGGVLEVSQAHNVGDYVLPGDTVTFVVEVKNPGGGTVYDPVLTIDLVSGGEFLGGAEFNLADIGAKKKLTITTGLVLSDLAPFGDYTAVATVTGKVGPDDEEIVASADSFFSILGFTPIGATDLVPPAQAAEETGEVLGTTSTTLGLTQEQLTRLFWILLVLYLIAKAVEEREKLALAWNKNKGFLVDKALALKSLLMALIALIKSS</sequence>
<accession>A0A0G1RV60</accession>
<reference evidence="3 4" key="1">
    <citation type="journal article" date="2015" name="Nature">
        <title>rRNA introns, odd ribosomes, and small enigmatic genomes across a large radiation of phyla.</title>
        <authorList>
            <person name="Brown C.T."/>
            <person name="Hug L.A."/>
            <person name="Thomas B.C."/>
            <person name="Sharon I."/>
            <person name="Castelle C.J."/>
            <person name="Singh A."/>
            <person name="Wilkins M.J."/>
            <person name="Williams K.H."/>
            <person name="Banfield J.F."/>
        </authorList>
    </citation>
    <scope>NUCLEOTIDE SEQUENCE [LARGE SCALE GENOMIC DNA]</scope>
</reference>
<feature type="chain" id="PRO_5002539529" description="DUF11 domain-containing protein" evidence="2">
    <location>
        <begin position="27"/>
        <end position="665"/>
    </location>
</feature>
<evidence type="ECO:0000256" key="1">
    <source>
        <dbReference type="SAM" id="MobiDB-lite"/>
    </source>
</evidence>
<name>A0A0G1RV60_9BACT</name>
<gene>
    <name evidence="3" type="ORF">UX85_C0005G0075</name>
</gene>
<feature type="region of interest" description="Disordered" evidence="1">
    <location>
        <begin position="30"/>
        <end position="97"/>
    </location>
</feature>
<dbReference type="Proteomes" id="UP000033860">
    <property type="component" value="Unassembled WGS sequence"/>
</dbReference>
<feature type="compositionally biased region" description="Low complexity" evidence="1">
    <location>
        <begin position="87"/>
        <end position="97"/>
    </location>
</feature>
<dbReference type="AlphaFoldDB" id="A0A0G1RV60"/>
<feature type="compositionally biased region" description="Acidic residues" evidence="1">
    <location>
        <begin position="34"/>
        <end position="45"/>
    </location>
</feature>
<evidence type="ECO:0000256" key="2">
    <source>
        <dbReference type="SAM" id="SignalP"/>
    </source>
</evidence>
<keyword evidence="2" id="KW-0732">Signal</keyword>
<organism evidence="3 4">
    <name type="scientific">Candidatus Beckwithbacteria bacterium GW2011_GWB1_47_15</name>
    <dbReference type="NCBI Taxonomy" id="1618371"/>
    <lineage>
        <taxon>Bacteria</taxon>
        <taxon>Candidatus Beckwithiibacteriota</taxon>
    </lineage>
</organism>
<comment type="caution">
    <text evidence="3">The sequence shown here is derived from an EMBL/GenBank/DDBJ whole genome shotgun (WGS) entry which is preliminary data.</text>
</comment>
<proteinExistence type="predicted"/>
<evidence type="ECO:0000313" key="4">
    <source>
        <dbReference type="Proteomes" id="UP000033860"/>
    </source>
</evidence>
<evidence type="ECO:0000313" key="3">
    <source>
        <dbReference type="EMBL" id="KKU61037.1"/>
    </source>
</evidence>
<evidence type="ECO:0008006" key="5">
    <source>
        <dbReference type="Google" id="ProtNLM"/>
    </source>
</evidence>
<feature type="signal peptide" evidence="2">
    <location>
        <begin position="1"/>
        <end position="26"/>
    </location>
</feature>
<protein>
    <recommendedName>
        <fullName evidence="5">DUF11 domain-containing protein</fullName>
    </recommendedName>
</protein>
<dbReference type="EMBL" id="LCNT01000005">
    <property type="protein sequence ID" value="KKU61037.1"/>
    <property type="molecule type" value="Genomic_DNA"/>
</dbReference>